<evidence type="ECO:0000313" key="2">
    <source>
        <dbReference type="EMBL" id="PXX57112.1"/>
    </source>
</evidence>
<dbReference type="Pfam" id="PF02645">
    <property type="entry name" value="DegV"/>
    <property type="match status" value="1"/>
</dbReference>
<dbReference type="PANTHER" id="PTHR33434:SF2">
    <property type="entry name" value="FATTY ACID-BINDING PROTEIN TM_1468"/>
    <property type="match status" value="1"/>
</dbReference>
<dbReference type="Gene3D" id="3.40.50.10440">
    <property type="entry name" value="Dihydroxyacetone kinase, domain 1"/>
    <property type="match status" value="1"/>
</dbReference>
<dbReference type="Gene3D" id="2.20.28.50">
    <property type="entry name" value="degv family protein"/>
    <property type="match status" value="1"/>
</dbReference>
<reference evidence="2 3" key="1">
    <citation type="submission" date="2018-05" db="EMBL/GenBank/DDBJ databases">
        <title>Genomic Encyclopedia of Type Strains, Phase IV (KMG-IV): sequencing the most valuable type-strain genomes for metagenomic binning, comparative biology and taxonomic classification.</title>
        <authorList>
            <person name="Goeker M."/>
        </authorList>
    </citation>
    <scope>NUCLEOTIDE SEQUENCE [LARGE SCALE GENOMIC DNA]</scope>
    <source>
        <strain evidence="2 3">DSM 24995</strain>
    </source>
</reference>
<dbReference type="PANTHER" id="PTHR33434">
    <property type="entry name" value="DEGV DOMAIN-CONTAINING PROTEIN DR_1986-RELATED"/>
    <property type="match status" value="1"/>
</dbReference>
<dbReference type="Proteomes" id="UP000248057">
    <property type="component" value="Unassembled WGS sequence"/>
</dbReference>
<dbReference type="RefSeq" id="WP_110321396.1">
    <property type="nucleotide sequence ID" value="NZ_QJKD01000001.1"/>
</dbReference>
<dbReference type="GeneID" id="86059765"/>
<protein>
    <submittedName>
        <fullName evidence="2">DegV family protein with EDD domain</fullName>
    </submittedName>
</protein>
<keyword evidence="3" id="KW-1185">Reference proteome</keyword>
<dbReference type="SUPFAM" id="SSF82549">
    <property type="entry name" value="DAK1/DegV-like"/>
    <property type="match status" value="1"/>
</dbReference>
<organism evidence="2 3">
    <name type="scientific">Hungatella effluvii</name>
    <dbReference type="NCBI Taxonomy" id="1096246"/>
    <lineage>
        <taxon>Bacteria</taxon>
        <taxon>Bacillati</taxon>
        <taxon>Bacillota</taxon>
        <taxon>Clostridia</taxon>
        <taxon>Lachnospirales</taxon>
        <taxon>Lachnospiraceae</taxon>
        <taxon>Hungatella</taxon>
    </lineage>
</organism>
<dbReference type="EMBL" id="QJKD01000001">
    <property type="protein sequence ID" value="PXX57112.1"/>
    <property type="molecule type" value="Genomic_DNA"/>
</dbReference>
<comment type="caution">
    <text evidence="2">The sequence shown here is derived from an EMBL/GenBank/DDBJ whole genome shotgun (WGS) entry which is preliminary data.</text>
</comment>
<dbReference type="InterPro" id="IPR043168">
    <property type="entry name" value="DegV_C"/>
</dbReference>
<dbReference type="GO" id="GO:0008289">
    <property type="term" value="F:lipid binding"/>
    <property type="evidence" value="ECO:0007669"/>
    <property type="project" value="UniProtKB-KW"/>
</dbReference>
<dbReference type="Gene3D" id="3.30.1180.10">
    <property type="match status" value="1"/>
</dbReference>
<dbReference type="PROSITE" id="PS51482">
    <property type="entry name" value="DEGV"/>
    <property type="match status" value="1"/>
</dbReference>
<dbReference type="NCBIfam" id="TIGR00762">
    <property type="entry name" value="DegV"/>
    <property type="match status" value="1"/>
</dbReference>
<name>A0A2V3YDE8_9FIRM</name>
<sequence>MSYKIIGDSCLDLTADLKKDPHFQIIPLTLQVEHTQVIDDETFDQKKFLELVRSSSECPQTACPSPERFKEAFECDAEQIFVITLSEHLSGTYNSAVLAKKLYEEEHGQEGKSIAVFSSDSASSGELNIALYIQSLCQASLPFEEIEEKTRSFIKNMRTYFVLESLDTLRKNGRLTGLQAFFATALNIKPVMGADSGVIIKLDQARGINKALTRMADIAIREAGETKDKVLIIAHCNNPERAEVVKNEMCRQASFKDVIITETAGVATVYASDGGIIVAL</sequence>
<evidence type="ECO:0000313" key="3">
    <source>
        <dbReference type="Proteomes" id="UP000248057"/>
    </source>
</evidence>
<gene>
    <name evidence="2" type="ORF">DFR60_101420</name>
</gene>
<dbReference type="AlphaFoldDB" id="A0A2V3YDE8"/>
<evidence type="ECO:0000256" key="1">
    <source>
        <dbReference type="ARBA" id="ARBA00023121"/>
    </source>
</evidence>
<dbReference type="InterPro" id="IPR003797">
    <property type="entry name" value="DegV"/>
</dbReference>
<accession>A0A2V3YDE8</accession>
<proteinExistence type="predicted"/>
<dbReference type="InterPro" id="IPR050270">
    <property type="entry name" value="DegV_domain_contain"/>
</dbReference>
<keyword evidence="1" id="KW-0446">Lipid-binding</keyword>